<proteinExistence type="predicted"/>
<reference evidence="1 2" key="1">
    <citation type="submission" date="2013-12" db="EMBL/GenBank/DDBJ databases">
        <title>Draft genome of the parsitic nematode Ancylostoma duodenale.</title>
        <authorList>
            <person name="Mitreva M."/>
        </authorList>
    </citation>
    <scope>NUCLEOTIDE SEQUENCE [LARGE SCALE GENOMIC DNA]</scope>
    <source>
        <strain evidence="1 2">Zhejiang</strain>
    </source>
</reference>
<name>A0A0C2FKD9_9BILA</name>
<dbReference type="PANTHER" id="PTHR23021">
    <property type="entry name" value="SERPENTINE RECEPTOR, CLASS T"/>
    <property type="match status" value="1"/>
</dbReference>
<dbReference type="AlphaFoldDB" id="A0A0C2FKD9"/>
<gene>
    <name evidence="1" type="ORF">ANCDUO_24639</name>
</gene>
<dbReference type="InterPro" id="IPR019425">
    <property type="entry name" value="7TM_GPCR_serpentine_rcpt_Srt"/>
</dbReference>
<dbReference type="Pfam" id="PF10321">
    <property type="entry name" value="7TM_GPCR_Srt"/>
    <property type="match status" value="1"/>
</dbReference>
<evidence type="ECO:0000313" key="1">
    <source>
        <dbReference type="EMBL" id="KIH45321.1"/>
    </source>
</evidence>
<dbReference type="OrthoDB" id="10605411at2759"/>
<dbReference type="EMBL" id="KN772973">
    <property type="protein sequence ID" value="KIH45321.1"/>
    <property type="molecule type" value="Genomic_DNA"/>
</dbReference>
<accession>A0A0C2FKD9</accession>
<dbReference type="Proteomes" id="UP000054047">
    <property type="component" value="Unassembled WGS sequence"/>
</dbReference>
<evidence type="ECO:0000313" key="2">
    <source>
        <dbReference type="Proteomes" id="UP000054047"/>
    </source>
</evidence>
<sequence>TVMGVFDVLCLFMCADLPGIWQITGQTYCVSPALTYITGLWGGTSLTCVILAFNRTFDLLFPHRTYIFDGLPGLIYLCMNNTIRSRVFNLLGIRRAHTKKAVTTVTNIKKM</sequence>
<feature type="non-terminal residue" evidence="1">
    <location>
        <position position="111"/>
    </location>
</feature>
<organism evidence="1 2">
    <name type="scientific">Ancylostoma duodenale</name>
    <dbReference type="NCBI Taxonomy" id="51022"/>
    <lineage>
        <taxon>Eukaryota</taxon>
        <taxon>Metazoa</taxon>
        <taxon>Ecdysozoa</taxon>
        <taxon>Nematoda</taxon>
        <taxon>Chromadorea</taxon>
        <taxon>Rhabditida</taxon>
        <taxon>Rhabditina</taxon>
        <taxon>Rhabditomorpha</taxon>
        <taxon>Strongyloidea</taxon>
        <taxon>Ancylostomatidae</taxon>
        <taxon>Ancylostomatinae</taxon>
        <taxon>Ancylostoma</taxon>
    </lineage>
</organism>
<evidence type="ECO:0008006" key="3">
    <source>
        <dbReference type="Google" id="ProtNLM"/>
    </source>
</evidence>
<protein>
    <recommendedName>
        <fullName evidence="3">7TM GPCR serpentine receptor class x (Srx) domain-containing protein</fullName>
    </recommendedName>
</protein>
<keyword evidence="2" id="KW-1185">Reference proteome</keyword>
<feature type="non-terminal residue" evidence="1">
    <location>
        <position position="1"/>
    </location>
</feature>